<organism evidence="13 14">
    <name type="scientific">Polaribacter batillariae</name>
    <dbReference type="NCBI Taxonomy" id="2808900"/>
    <lineage>
        <taxon>Bacteria</taxon>
        <taxon>Pseudomonadati</taxon>
        <taxon>Bacteroidota</taxon>
        <taxon>Flavobacteriia</taxon>
        <taxon>Flavobacteriales</taxon>
        <taxon>Flavobacteriaceae</taxon>
    </lineage>
</organism>
<evidence type="ECO:0000256" key="1">
    <source>
        <dbReference type="ARBA" id="ARBA00004571"/>
    </source>
</evidence>
<feature type="chain" id="PRO_5047191856" evidence="10">
    <location>
        <begin position="20"/>
        <end position="751"/>
    </location>
</feature>
<dbReference type="InterPro" id="IPR037066">
    <property type="entry name" value="Plug_dom_sf"/>
</dbReference>
<dbReference type="Gene3D" id="2.60.40.1120">
    <property type="entry name" value="Carboxypeptidase-like, regulatory domain"/>
    <property type="match status" value="1"/>
</dbReference>
<evidence type="ECO:0000259" key="11">
    <source>
        <dbReference type="Pfam" id="PF00593"/>
    </source>
</evidence>
<dbReference type="EMBL" id="CP071795">
    <property type="protein sequence ID" value="QTD36809.1"/>
    <property type="molecule type" value="Genomic_DNA"/>
</dbReference>
<evidence type="ECO:0000313" key="13">
    <source>
        <dbReference type="EMBL" id="QTD36809.1"/>
    </source>
</evidence>
<dbReference type="Gene3D" id="2.170.130.10">
    <property type="entry name" value="TonB-dependent receptor, plug domain"/>
    <property type="match status" value="1"/>
</dbReference>
<keyword evidence="14" id="KW-1185">Reference proteome</keyword>
<keyword evidence="6 8" id="KW-0472">Membrane</keyword>
<keyword evidence="2 8" id="KW-0813">Transport</keyword>
<dbReference type="InterPro" id="IPR036942">
    <property type="entry name" value="Beta-barrel_TonB_sf"/>
</dbReference>
<keyword evidence="13" id="KW-0675">Receptor</keyword>
<evidence type="ECO:0000256" key="5">
    <source>
        <dbReference type="ARBA" id="ARBA00023077"/>
    </source>
</evidence>
<evidence type="ECO:0000256" key="6">
    <source>
        <dbReference type="ARBA" id="ARBA00023136"/>
    </source>
</evidence>
<accession>A0ABX7SVF5</accession>
<name>A0ABX7SVF5_9FLAO</name>
<dbReference type="RefSeq" id="WP_207970989.1">
    <property type="nucleotide sequence ID" value="NZ_CP071795.1"/>
</dbReference>
<keyword evidence="7 8" id="KW-0998">Cell outer membrane</keyword>
<dbReference type="Gene3D" id="2.40.170.20">
    <property type="entry name" value="TonB-dependent receptor, beta-barrel domain"/>
    <property type="match status" value="1"/>
</dbReference>
<evidence type="ECO:0000256" key="9">
    <source>
        <dbReference type="RuleBase" id="RU003357"/>
    </source>
</evidence>
<feature type="domain" description="TonB-dependent receptor-like beta-barrel" evidence="11">
    <location>
        <begin position="271"/>
        <end position="708"/>
    </location>
</feature>
<gene>
    <name evidence="13" type="ORF">JL193_11780</name>
</gene>
<evidence type="ECO:0000256" key="3">
    <source>
        <dbReference type="ARBA" id="ARBA00022452"/>
    </source>
</evidence>
<keyword evidence="10" id="KW-0732">Signal</keyword>
<dbReference type="Proteomes" id="UP000663935">
    <property type="component" value="Chromosome"/>
</dbReference>
<dbReference type="InterPro" id="IPR000531">
    <property type="entry name" value="Beta-barrel_TonB"/>
</dbReference>
<comment type="subcellular location">
    <subcellularLocation>
        <location evidence="1 8">Cell outer membrane</location>
        <topology evidence="1 8">Multi-pass membrane protein</topology>
    </subcellularLocation>
</comment>
<evidence type="ECO:0000256" key="8">
    <source>
        <dbReference type="PROSITE-ProRule" id="PRU01360"/>
    </source>
</evidence>
<dbReference type="SUPFAM" id="SSF56935">
    <property type="entry name" value="Porins"/>
    <property type="match status" value="1"/>
</dbReference>
<evidence type="ECO:0000256" key="2">
    <source>
        <dbReference type="ARBA" id="ARBA00022448"/>
    </source>
</evidence>
<sequence length="751" mass="85883">MKKHVFSSFLLLFPIVFFAQSNLKGRIMDKQNPEKELGISGATVNWLNTTIGAVTDDKGWFTIPYKPEYKKLVISYLGYKTDTITIRSLKTIRYFITPESELEEITIKSKRDAIQKSLFATANMFTVNNDELLKAACCNLAESFETNPSIDVSFSDALTGTRQIQMLGLKSPYLLITQENVPSVRGAAQAFGLTFTPGTWVESIQITKGAGSVVNGFESISGQINAELVKPFSDNKFFLNAYSSLNGRLELNTHFNEKISNKWQSGLYIHGNYRGEKFDNNNDNFLDAPLAKQINVMNRWQYTDAQNGWVSFINFRYLADEKQTGELNFNPETDRGTTNAWGSEIDTKRFETSAKLGYVFPELPFQSFGFQLAYSNHQQDSYFGLNMYDIQHESIYSNLLFNSIIGDTRNKFKTGISFTYDKYDELVEVGTFNENFKRKEQSFGAFFEYAFDNLDDFSFTAGLRVDSHNLLGNFITPRLHLRYVPWKNGVFRASAGRGKRSANIFAENQQFFASSRQINIDNVGGNIYGINPEIAWNYGISYMQKFKLFEKKGDLTFDFYRTDFSNQIVVDWENPQEISFYDLDGKSIANSFQVELYYQLSKGFNLRTAYKYFNVTTDYNSGNLQKPIQPKNRFFANLSYETIAKENGAQWKFDATFNRIGKQRLPNTSSNPSQYQLAAFSNPFQLLNSQVTRVFSNKFEVYLGAENLTNVQQKNPILASDNPFGVNFDTTIVYSPIFGRAFYAGLRFKIN</sequence>
<keyword evidence="3 8" id="KW-1134">Transmembrane beta strand</keyword>
<protein>
    <submittedName>
        <fullName evidence="13">TonB-dependent receptor</fullName>
    </submittedName>
</protein>
<keyword evidence="4 8" id="KW-0812">Transmembrane</keyword>
<evidence type="ECO:0000256" key="7">
    <source>
        <dbReference type="ARBA" id="ARBA00023237"/>
    </source>
</evidence>
<evidence type="ECO:0000256" key="4">
    <source>
        <dbReference type="ARBA" id="ARBA00022692"/>
    </source>
</evidence>
<dbReference type="InterPro" id="IPR012910">
    <property type="entry name" value="Plug_dom"/>
</dbReference>
<dbReference type="InterPro" id="IPR039426">
    <property type="entry name" value="TonB-dep_rcpt-like"/>
</dbReference>
<comment type="similarity">
    <text evidence="8 9">Belongs to the TonB-dependent receptor family.</text>
</comment>
<dbReference type="SUPFAM" id="SSF49464">
    <property type="entry name" value="Carboxypeptidase regulatory domain-like"/>
    <property type="match status" value="1"/>
</dbReference>
<dbReference type="InterPro" id="IPR008969">
    <property type="entry name" value="CarboxyPept-like_regulatory"/>
</dbReference>
<dbReference type="Pfam" id="PF07715">
    <property type="entry name" value="Plug"/>
    <property type="match status" value="1"/>
</dbReference>
<feature type="domain" description="TonB-dependent receptor plug" evidence="12">
    <location>
        <begin position="122"/>
        <end position="222"/>
    </location>
</feature>
<evidence type="ECO:0000256" key="10">
    <source>
        <dbReference type="SAM" id="SignalP"/>
    </source>
</evidence>
<dbReference type="Pfam" id="PF00593">
    <property type="entry name" value="TonB_dep_Rec_b-barrel"/>
    <property type="match status" value="1"/>
</dbReference>
<reference evidence="13 14" key="1">
    <citation type="submission" date="2021-03" db="EMBL/GenBank/DDBJ databases">
        <title>Complete genome of Polaribacter_sp.G4M1.</title>
        <authorList>
            <person name="Jeong S.W."/>
            <person name="Bae J.W."/>
        </authorList>
    </citation>
    <scope>NUCLEOTIDE SEQUENCE [LARGE SCALE GENOMIC DNA]</scope>
    <source>
        <strain evidence="13 14">G4M1</strain>
    </source>
</reference>
<evidence type="ECO:0000313" key="14">
    <source>
        <dbReference type="Proteomes" id="UP000663935"/>
    </source>
</evidence>
<proteinExistence type="inferred from homology"/>
<dbReference type="PROSITE" id="PS52016">
    <property type="entry name" value="TONB_DEPENDENT_REC_3"/>
    <property type="match status" value="1"/>
</dbReference>
<feature type="signal peptide" evidence="10">
    <location>
        <begin position="1"/>
        <end position="19"/>
    </location>
</feature>
<dbReference type="Pfam" id="PF13715">
    <property type="entry name" value="CarbopepD_reg_2"/>
    <property type="match status" value="1"/>
</dbReference>
<evidence type="ECO:0000259" key="12">
    <source>
        <dbReference type="Pfam" id="PF07715"/>
    </source>
</evidence>
<keyword evidence="5 9" id="KW-0798">TonB box</keyword>